<feature type="region of interest" description="Disordered" evidence="1">
    <location>
        <begin position="191"/>
        <end position="222"/>
    </location>
</feature>
<feature type="transmembrane region" description="Helical" evidence="2">
    <location>
        <begin position="741"/>
        <end position="764"/>
    </location>
</feature>
<evidence type="ECO:0000256" key="2">
    <source>
        <dbReference type="SAM" id="Phobius"/>
    </source>
</evidence>
<feature type="transmembrane region" description="Helical" evidence="2">
    <location>
        <begin position="690"/>
        <end position="713"/>
    </location>
</feature>
<feature type="transmembrane region" description="Helical" evidence="2">
    <location>
        <begin position="566"/>
        <end position="586"/>
    </location>
</feature>
<keyword evidence="2" id="KW-0812">Transmembrane</keyword>
<name>A0A9P8WFA2_9HYPO</name>
<accession>A0A9P8WFA2</accession>
<evidence type="ECO:0000313" key="4">
    <source>
        <dbReference type="Proteomes" id="UP000777438"/>
    </source>
</evidence>
<evidence type="ECO:0000313" key="3">
    <source>
        <dbReference type="EMBL" id="KAH6895992.1"/>
    </source>
</evidence>
<dbReference type="AlphaFoldDB" id="A0A9P8WFA2"/>
<keyword evidence="4" id="KW-1185">Reference proteome</keyword>
<organism evidence="3 4">
    <name type="scientific">Thelonectria olida</name>
    <dbReference type="NCBI Taxonomy" id="1576542"/>
    <lineage>
        <taxon>Eukaryota</taxon>
        <taxon>Fungi</taxon>
        <taxon>Dikarya</taxon>
        <taxon>Ascomycota</taxon>
        <taxon>Pezizomycotina</taxon>
        <taxon>Sordariomycetes</taxon>
        <taxon>Hypocreomycetidae</taxon>
        <taxon>Hypocreales</taxon>
        <taxon>Nectriaceae</taxon>
        <taxon>Thelonectria</taxon>
    </lineage>
</organism>
<comment type="caution">
    <text evidence="3">The sequence shown here is derived from an EMBL/GenBank/DDBJ whole genome shotgun (WGS) entry which is preliminary data.</text>
</comment>
<gene>
    <name evidence="3" type="ORF">B0T10DRAFT_545577</name>
</gene>
<feature type="transmembrane region" description="Helical" evidence="2">
    <location>
        <begin position="598"/>
        <end position="621"/>
    </location>
</feature>
<dbReference type="EMBL" id="JAGPYM010000004">
    <property type="protein sequence ID" value="KAH6895992.1"/>
    <property type="molecule type" value="Genomic_DNA"/>
</dbReference>
<sequence length="777" mass="87593">MPPPRDEGSSLPVSPLLSAAFRGLSRCDILAPLLTMSAVPPLKNKEIDGQVQHVSTAQFDFEFHYEESSNIGGVLTHILADLASFKQPQNWDNAQRSNYLKILAANAHRYLFFGKAGELINCSTAEDVSILNDTVTRQPAILDSSTAKYFFPLKFNLVENDTDKAIDNGTDNDTDDTTDDAVDQVINEFMDDEPEDATDDNTGDPPGHTNDDGEDDVKNDATTSDLDLPLELRCSRGRIVQIEETASLIRRAPLLLLHVFCLRLQNEDTAFIREFIQRHVGFTHTLKRPSQFQPMTPSDTEANTRICYRRLSYSCHIPHFLLQDINGDLPLSELPDLKLIEAFKPLQSAAVADSQSLCQLSSSVLLTFFLPEESTSRREELDFLTASPVLWNILTINCIRRRRSNLDENYTALPTPIAQFLGGIHGALQTQRVDEQNIMDALKARLADLDDMSLFDDEDFTKSHLYHWVVKTCDMVCHSISSTLRFVDKTSNSFLKDISAKAHASERPGIEFWSQKWTEAVSDLEELREEFLSCRQDVQERRNALHGATAVLEARLALQQGQRVKVLTYLAIIYLPLGTAASIYSINPLPESATLVSFFVFLVVLLLATALMGVGITNLMAQTSAVVRNSATSSHDSWKSLRQWLKLKYWDRLVAYSEYLKEVLTPPSEENDLESKEAGLRYEPPAEKYWVLYIPYAICYIPLHFIVIPWMAWPRTLLHRALYCRSMYGCSWNFLQAIRDAFIILLSPVAVILFLLLTSLLVLIDITAVAWQRVTGG</sequence>
<dbReference type="Proteomes" id="UP000777438">
    <property type="component" value="Unassembled WGS sequence"/>
</dbReference>
<keyword evidence="2" id="KW-0472">Membrane</keyword>
<dbReference type="Gene3D" id="1.20.58.340">
    <property type="entry name" value="Magnesium transport protein CorA, transmembrane region"/>
    <property type="match status" value="1"/>
</dbReference>
<protein>
    <submittedName>
        <fullName evidence="3">Uncharacterized protein</fullName>
    </submittedName>
</protein>
<keyword evidence="2" id="KW-1133">Transmembrane helix</keyword>
<dbReference type="OrthoDB" id="5428055at2759"/>
<feature type="compositionally biased region" description="Acidic residues" evidence="1">
    <location>
        <begin position="191"/>
        <end position="202"/>
    </location>
</feature>
<proteinExistence type="predicted"/>
<reference evidence="3 4" key="1">
    <citation type="journal article" date="2021" name="Nat. Commun.">
        <title>Genetic determinants of endophytism in the Arabidopsis root mycobiome.</title>
        <authorList>
            <person name="Mesny F."/>
            <person name="Miyauchi S."/>
            <person name="Thiergart T."/>
            <person name="Pickel B."/>
            <person name="Atanasova L."/>
            <person name="Karlsson M."/>
            <person name="Huettel B."/>
            <person name="Barry K.W."/>
            <person name="Haridas S."/>
            <person name="Chen C."/>
            <person name="Bauer D."/>
            <person name="Andreopoulos W."/>
            <person name="Pangilinan J."/>
            <person name="LaButti K."/>
            <person name="Riley R."/>
            <person name="Lipzen A."/>
            <person name="Clum A."/>
            <person name="Drula E."/>
            <person name="Henrissat B."/>
            <person name="Kohler A."/>
            <person name="Grigoriev I.V."/>
            <person name="Martin F.M."/>
            <person name="Hacquard S."/>
        </authorList>
    </citation>
    <scope>NUCLEOTIDE SEQUENCE [LARGE SCALE GENOMIC DNA]</scope>
    <source>
        <strain evidence="3 4">MPI-CAGE-CH-0241</strain>
    </source>
</reference>
<evidence type="ECO:0000256" key="1">
    <source>
        <dbReference type="SAM" id="MobiDB-lite"/>
    </source>
</evidence>